<sequence>MWGSVLGLALLAALNPMRLGLALLMISRPRPGPNLLAYWAGGLTVCVPELLVPLIVLHFTPMFGSVRHDSPTRTTHSTLAHIQIGIGAIGLTIAAVIAARFFARPRVPQPAPGGGASGATLDSAAPPAIRRLLGGAQGPPTEDESMMRRLLRRSHDAWQNGSLWIAWVIGLASVPVDGVLFMVAIIMASGATVTAQVGAAIAFVVVMYVAVEIILVGYLIAPVKTHSFVRALHDWVLTYRRQILVTMFTVVGVSQLAEGIGNM</sequence>
<feature type="transmembrane region" description="Helical" evidence="1">
    <location>
        <begin position="80"/>
        <end position="103"/>
    </location>
</feature>
<feature type="transmembrane region" description="Helical" evidence="1">
    <location>
        <begin position="164"/>
        <end position="188"/>
    </location>
</feature>
<keyword evidence="3" id="KW-1185">Reference proteome</keyword>
<accession>A0A2U3PGF7</accession>
<keyword evidence="1" id="KW-0812">Transmembrane</keyword>
<dbReference type="EMBL" id="FUEZ01000004">
    <property type="protein sequence ID" value="SPM42856.1"/>
    <property type="molecule type" value="Genomic_DNA"/>
</dbReference>
<name>A0A2U3PGF7_9MYCO</name>
<proteinExistence type="predicted"/>
<evidence type="ECO:0000313" key="2">
    <source>
        <dbReference type="EMBL" id="SPM42856.1"/>
    </source>
</evidence>
<reference evidence="2 3" key="1">
    <citation type="submission" date="2017-01" db="EMBL/GenBank/DDBJ databases">
        <authorList>
            <consortium name="Urmite Genomes"/>
        </authorList>
    </citation>
    <scope>NUCLEOTIDE SEQUENCE [LARGE SCALE GENOMIC DNA]</scope>
    <source>
        <strain evidence="2 3">AB215</strain>
    </source>
</reference>
<dbReference type="Pfam" id="PF11139">
    <property type="entry name" value="SfLAP"/>
    <property type="match status" value="1"/>
</dbReference>
<evidence type="ECO:0000256" key="1">
    <source>
        <dbReference type="SAM" id="Phobius"/>
    </source>
</evidence>
<protein>
    <submittedName>
        <fullName evidence="2">Integral membrane protein</fullName>
    </submittedName>
</protein>
<keyword evidence="1" id="KW-1133">Transmembrane helix</keyword>
<dbReference type="InterPro" id="IPR021315">
    <property type="entry name" value="Gap/Sap"/>
</dbReference>
<feature type="transmembrane region" description="Helical" evidence="1">
    <location>
        <begin position="200"/>
        <end position="221"/>
    </location>
</feature>
<feature type="transmembrane region" description="Helical" evidence="1">
    <location>
        <begin position="241"/>
        <end position="260"/>
    </location>
</feature>
<gene>
    <name evidence="2" type="ORF">MNAB215_5076</name>
</gene>
<dbReference type="AlphaFoldDB" id="A0A2U3PGF7"/>
<evidence type="ECO:0000313" key="3">
    <source>
        <dbReference type="Proteomes" id="UP000240424"/>
    </source>
</evidence>
<dbReference type="Proteomes" id="UP000240424">
    <property type="component" value="Unassembled WGS sequence"/>
</dbReference>
<keyword evidence="1" id="KW-0472">Membrane</keyword>
<dbReference type="OrthoDB" id="4627516at2"/>
<organism evidence="2 3">
    <name type="scientific">Mycobacterium numidiamassiliense</name>
    <dbReference type="NCBI Taxonomy" id="1841861"/>
    <lineage>
        <taxon>Bacteria</taxon>
        <taxon>Bacillati</taxon>
        <taxon>Actinomycetota</taxon>
        <taxon>Actinomycetes</taxon>
        <taxon>Mycobacteriales</taxon>
        <taxon>Mycobacteriaceae</taxon>
        <taxon>Mycobacterium</taxon>
    </lineage>
</organism>
<feature type="transmembrane region" description="Helical" evidence="1">
    <location>
        <begin position="38"/>
        <end position="59"/>
    </location>
</feature>